<proteinExistence type="predicted"/>
<evidence type="ECO:0000313" key="3">
    <source>
        <dbReference type="Proteomes" id="UP001158576"/>
    </source>
</evidence>
<dbReference type="PANTHER" id="PTHR22599">
    <property type="entry name" value="MPS ONE BINDER KINASE ACTIVATOR-LIKE MOB"/>
    <property type="match status" value="1"/>
</dbReference>
<gene>
    <name evidence="2" type="ORF">OKIOD_LOCUS7651</name>
</gene>
<reference evidence="2 3" key="1">
    <citation type="submission" date="2021-04" db="EMBL/GenBank/DDBJ databases">
        <authorList>
            <person name="Bliznina A."/>
        </authorList>
    </citation>
    <scope>NUCLEOTIDE SEQUENCE [LARGE SCALE GENOMIC DNA]</scope>
</reference>
<evidence type="ECO:0000313" key="2">
    <source>
        <dbReference type="EMBL" id="CAG5098925.1"/>
    </source>
</evidence>
<dbReference type="InterPro" id="IPR036703">
    <property type="entry name" value="MOB_kinase_act_sf"/>
</dbReference>
<protein>
    <submittedName>
        <fullName evidence="2">Oidioi.mRNA.OKI2018_I69.XSR.g16093.t2.cds</fullName>
    </submittedName>
</protein>
<dbReference type="Proteomes" id="UP001158576">
    <property type="component" value="Chromosome XSR"/>
</dbReference>
<dbReference type="InterPro" id="IPR005301">
    <property type="entry name" value="MOB_kinase_act_fam"/>
</dbReference>
<evidence type="ECO:0000256" key="1">
    <source>
        <dbReference type="SAM" id="MobiDB-lite"/>
    </source>
</evidence>
<name>A0ABN7SFI1_OIKDI</name>
<feature type="compositionally biased region" description="Polar residues" evidence="1">
    <location>
        <begin position="1"/>
        <end position="14"/>
    </location>
</feature>
<sequence length="153" mass="17660">MNWLSFGNKNSKGRSSPEPPVQPNIYSHPELKSDTKSDYAMAHCQQMVTDQSVFPTKYEQKFSDEFSRTISKMLRLIWHVISHIYHSHYQAFCDLGLVGHLSMTTLHFVLFAEKFHLLDEKEFLPLEDLIGPLKKYAIPSPNNEESDEAVSDQ</sequence>
<dbReference type="EMBL" id="OU015569">
    <property type="protein sequence ID" value="CAG5098925.1"/>
    <property type="molecule type" value="Genomic_DNA"/>
</dbReference>
<keyword evidence="3" id="KW-1185">Reference proteome</keyword>
<dbReference type="SUPFAM" id="SSF101152">
    <property type="entry name" value="Mob1/phocein"/>
    <property type="match status" value="1"/>
</dbReference>
<dbReference type="Pfam" id="PF03637">
    <property type="entry name" value="Mob1_phocein"/>
    <property type="match status" value="1"/>
</dbReference>
<organism evidence="2 3">
    <name type="scientific">Oikopleura dioica</name>
    <name type="common">Tunicate</name>
    <dbReference type="NCBI Taxonomy" id="34765"/>
    <lineage>
        <taxon>Eukaryota</taxon>
        <taxon>Metazoa</taxon>
        <taxon>Chordata</taxon>
        <taxon>Tunicata</taxon>
        <taxon>Appendicularia</taxon>
        <taxon>Copelata</taxon>
        <taxon>Oikopleuridae</taxon>
        <taxon>Oikopleura</taxon>
    </lineage>
</organism>
<feature type="region of interest" description="Disordered" evidence="1">
    <location>
        <begin position="1"/>
        <end position="28"/>
    </location>
</feature>
<dbReference type="SMART" id="SM01388">
    <property type="entry name" value="Mob1_phocein"/>
    <property type="match status" value="1"/>
</dbReference>
<accession>A0ABN7SFI1</accession>
<dbReference type="Gene3D" id="1.20.140.30">
    <property type="entry name" value="MOB kinase activator"/>
    <property type="match status" value="1"/>
</dbReference>